<protein>
    <submittedName>
        <fullName evidence="2">Uncharacterized protein LOC106011765</fullName>
    </submittedName>
</protein>
<evidence type="ECO:0000313" key="1">
    <source>
        <dbReference type="Proteomes" id="UP000694888"/>
    </source>
</evidence>
<dbReference type="Proteomes" id="UP000694888">
    <property type="component" value="Unplaced"/>
</dbReference>
<evidence type="ECO:0000313" key="2">
    <source>
        <dbReference type="RefSeq" id="XP_012937954.2"/>
    </source>
</evidence>
<sequence>MPKPCCLPDKFSATEFDMGQMRWAEVSVDFTRRKKVILYPGHHDFIYFDIARDKTYKQTNHDCWISETDAMDEVFQCIPEDAEITFGDSSFFRNLMPISTWTFTEGNVKVEMTVTNENCYPISATYTDTVYGLVRSILTFSNLKENVDPLAFDIDLSNCEHRL</sequence>
<name>A0ABM0ZZV3_APLCA</name>
<gene>
    <name evidence="2" type="primary">LOC106011765</name>
</gene>
<accession>A0ABM0ZZV3</accession>
<dbReference type="GeneID" id="106011765"/>
<organism evidence="1 2">
    <name type="scientific">Aplysia californica</name>
    <name type="common">California sea hare</name>
    <dbReference type="NCBI Taxonomy" id="6500"/>
    <lineage>
        <taxon>Eukaryota</taxon>
        <taxon>Metazoa</taxon>
        <taxon>Spiralia</taxon>
        <taxon>Lophotrochozoa</taxon>
        <taxon>Mollusca</taxon>
        <taxon>Gastropoda</taxon>
        <taxon>Heterobranchia</taxon>
        <taxon>Euthyneura</taxon>
        <taxon>Tectipleura</taxon>
        <taxon>Aplysiida</taxon>
        <taxon>Aplysioidea</taxon>
        <taxon>Aplysiidae</taxon>
        <taxon>Aplysia</taxon>
    </lineage>
</organism>
<keyword evidence="1" id="KW-1185">Reference proteome</keyword>
<dbReference type="RefSeq" id="XP_012937954.2">
    <property type="nucleotide sequence ID" value="XM_013082500.2"/>
</dbReference>
<reference evidence="2" key="1">
    <citation type="submission" date="2025-08" db="UniProtKB">
        <authorList>
            <consortium name="RefSeq"/>
        </authorList>
    </citation>
    <scope>IDENTIFICATION</scope>
</reference>
<proteinExistence type="predicted"/>